<evidence type="ECO:0000256" key="3">
    <source>
        <dbReference type="ARBA" id="ARBA00022475"/>
    </source>
</evidence>
<evidence type="ECO:0000256" key="4">
    <source>
        <dbReference type="ARBA" id="ARBA00022692"/>
    </source>
</evidence>
<feature type="transmembrane region" description="Helical" evidence="7">
    <location>
        <begin position="336"/>
        <end position="357"/>
    </location>
</feature>
<dbReference type="GO" id="GO:0005886">
    <property type="term" value="C:plasma membrane"/>
    <property type="evidence" value="ECO:0007669"/>
    <property type="project" value="UniProtKB-SubCell"/>
</dbReference>
<dbReference type="Gene3D" id="3.40.50.300">
    <property type="entry name" value="P-loop containing nucleotide triphosphate hydrolases"/>
    <property type="match status" value="1"/>
</dbReference>
<dbReference type="EMBL" id="CP015756">
    <property type="protein sequence ID" value="APC42062.1"/>
    <property type="molecule type" value="Genomic_DNA"/>
</dbReference>
<keyword evidence="6 7" id="KW-0472">Membrane</keyword>
<dbReference type="InterPro" id="IPR003495">
    <property type="entry name" value="CobW/HypB/UreG_nucleotide-bd"/>
</dbReference>
<gene>
    <name evidence="9" type="ORF">A7L45_19385</name>
</gene>
<organism evidence="9 10">
    <name type="scientific">Clostridium estertheticum subsp. estertheticum</name>
    <dbReference type="NCBI Taxonomy" id="1552"/>
    <lineage>
        <taxon>Bacteria</taxon>
        <taxon>Bacillati</taxon>
        <taxon>Bacillota</taxon>
        <taxon>Clostridia</taxon>
        <taxon>Eubacteriales</taxon>
        <taxon>Clostridiaceae</taxon>
        <taxon>Clostridium</taxon>
    </lineage>
</organism>
<keyword evidence="4 7" id="KW-0812">Transmembrane</keyword>
<dbReference type="Proteomes" id="UP000182569">
    <property type="component" value="Chromosome"/>
</dbReference>
<dbReference type="OrthoDB" id="9810876at2"/>
<feature type="transmembrane region" description="Helical" evidence="7">
    <location>
        <begin position="190"/>
        <end position="209"/>
    </location>
</feature>
<accession>A0A1J0GME2</accession>
<dbReference type="InterPro" id="IPR027417">
    <property type="entry name" value="P-loop_NTPase"/>
</dbReference>
<dbReference type="Pfam" id="PF03773">
    <property type="entry name" value="ArsP_1"/>
    <property type="match status" value="1"/>
</dbReference>
<proteinExistence type="inferred from homology"/>
<feature type="transmembrane region" description="Helical" evidence="7">
    <location>
        <begin position="307"/>
        <end position="329"/>
    </location>
</feature>
<dbReference type="KEGG" id="ceu:A7L45_19385"/>
<dbReference type="InterPro" id="IPR005524">
    <property type="entry name" value="DUF318"/>
</dbReference>
<feature type="transmembrane region" description="Helical" evidence="7">
    <location>
        <begin position="229"/>
        <end position="252"/>
    </location>
</feature>
<feature type="transmembrane region" description="Helical" evidence="7">
    <location>
        <begin position="436"/>
        <end position="461"/>
    </location>
</feature>
<dbReference type="SUPFAM" id="SSF52540">
    <property type="entry name" value="P-loop containing nucleoside triphosphate hydrolases"/>
    <property type="match status" value="1"/>
</dbReference>
<feature type="transmembrane region" description="Helical" evidence="7">
    <location>
        <begin position="499"/>
        <end position="521"/>
    </location>
</feature>
<sequence length="522" mass="58268">MKIKVDIVTGFLGSGKTKLINNKLENEVSKRDITVIIQCEKGQTNIEPVIKNKNLFIEDAYKENDLDKEYINYVIKKYHPTKIIIEANGMKKINNLIEIFDYLSISRKCFINEIVHTIDVSTFDIFMNNMGSILINQILNSDFIILNNTGNFHGEKLNKIKRTLKRINKSAKISKGIFILAKPKAFNNEILLLIAILGFVIAYLVYSIFKPTGFDITKIFLPWLERFNIVFLSILIQAFPFVLFGVFVSAIIQVNVSSEKITNIFPENRALQFIVAIFAGLFFPVCDCAIIPVGARLIKKGVPLPAAVTFMIAAPIVNPIVIASTLFAFPSQPSIAIYRVGLGITVAFLVGVVFMLVPEKDILPLESVDVINCNCGFCNNNYNNKKGILGNVDAIFNHAGAEFFQIGKFIIIGAFLSSIMQTLIPKEMFGNIGGGTIISLLIMMLFAFILSVCATSDAFIARTFVNQFPIGSIMGFLVLGPMLDIKNLLMLLGNFKKRFVIKLVFLMLLISFEILIVFATLF</sequence>
<evidence type="ECO:0000256" key="7">
    <source>
        <dbReference type="SAM" id="Phobius"/>
    </source>
</evidence>
<evidence type="ECO:0000256" key="6">
    <source>
        <dbReference type="ARBA" id="ARBA00023136"/>
    </source>
</evidence>
<keyword evidence="10" id="KW-1185">Reference proteome</keyword>
<feature type="domain" description="CobW/HypB/UreG nucleotide-binding" evidence="8">
    <location>
        <begin position="6"/>
        <end position="173"/>
    </location>
</feature>
<evidence type="ECO:0000259" key="8">
    <source>
        <dbReference type="Pfam" id="PF02492"/>
    </source>
</evidence>
<evidence type="ECO:0000256" key="1">
    <source>
        <dbReference type="ARBA" id="ARBA00004651"/>
    </source>
</evidence>
<dbReference type="AlphaFoldDB" id="A0A1J0GME2"/>
<evidence type="ECO:0000256" key="2">
    <source>
        <dbReference type="ARBA" id="ARBA00006386"/>
    </source>
</evidence>
<dbReference type="PANTHER" id="PTHR34184:SF4">
    <property type="entry name" value="UPF0718 PROTEIN YCGR"/>
    <property type="match status" value="1"/>
</dbReference>
<keyword evidence="3" id="KW-1003">Cell membrane</keyword>
<dbReference type="PANTHER" id="PTHR34184">
    <property type="entry name" value="UPF0718 PROTEIN YCGR"/>
    <property type="match status" value="1"/>
</dbReference>
<keyword evidence="5 7" id="KW-1133">Transmembrane helix</keyword>
<reference evidence="10" key="1">
    <citation type="journal article" date="2016" name="Front. Microbiol.">
        <title>Complete Genome Sequence of Clostridium estertheticum DSM 8809, a Microbe Identified in Spoiled Vacuum Packed Beef.</title>
        <authorList>
            <person name="Yu Z."/>
            <person name="Gunn L."/>
            <person name="Brennan E."/>
            <person name="Reid R."/>
            <person name="Wall P.G."/>
            <person name="Gaora O.P."/>
            <person name="Hurley D."/>
            <person name="Bolton D."/>
            <person name="Fanning S."/>
        </authorList>
    </citation>
    <scope>NUCLEOTIDE SEQUENCE [LARGE SCALE GENOMIC DNA]</scope>
    <source>
        <strain evidence="10">DSM 8809</strain>
    </source>
</reference>
<evidence type="ECO:0000313" key="10">
    <source>
        <dbReference type="Proteomes" id="UP000182569"/>
    </source>
</evidence>
<evidence type="ECO:0000313" key="9">
    <source>
        <dbReference type="EMBL" id="APC42062.1"/>
    </source>
</evidence>
<dbReference type="Pfam" id="PF02492">
    <property type="entry name" value="cobW"/>
    <property type="match status" value="1"/>
</dbReference>
<comment type="subcellular location">
    <subcellularLocation>
        <location evidence="1">Cell membrane</location>
        <topology evidence="1">Multi-pass membrane protein</topology>
    </subcellularLocation>
</comment>
<feature type="transmembrane region" description="Helical" evidence="7">
    <location>
        <begin position="273"/>
        <end position="295"/>
    </location>
</feature>
<dbReference type="STRING" id="1552.A7L45_19385"/>
<name>A0A1J0GME2_9CLOT</name>
<protein>
    <submittedName>
        <fullName evidence="9">Permease</fullName>
    </submittedName>
</protein>
<evidence type="ECO:0000256" key="5">
    <source>
        <dbReference type="ARBA" id="ARBA00022989"/>
    </source>
</evidence>
<feature type="transmembrane region" description="Helical" evidence="7">
    <location>
        <begin position="473"/>
        <end position="492"/>
    </location>
</feature>
<dbReference type="InterPro" id="IPR052923">
    <property type="entry name" value="UPF0718"/>
</dbReference>
<dbReference type="RefSeq" id="WP_071614355.1">
    <property type="nucleotide sequence ID" value="NZ_CP015756.1"/>
</dbReference>
<comment type="similarity">
    <text evidence="2">Belongs to the UPF0718 family.</text>
</comment>